<dbReference type="PANTHER" id="PTHR47027">
    <property type="entry name" value="REVERSE TRANSCRIPTASE DOMAIN-CONTAINING PROTEIN"/>
    <property type="match status" value="1"/>
</dbReference>
<dbReference type="InterPro" id="IPR005135">
    <property type="entry name" value="Endo/exonuclease/phosphatase"/>
</dbReference>
<dbReference type="InterPro" id="IPR043502">
    <property type="entry name" value="DNA/RNA_pol_sf"/>
</dbReference>
<accession>A0ABQ9JRE2</accession>
<dbReference type="SUPFAM" id="SSF56219">
    <property type="entry name" value="DNase I-like"/>
    <property type="match status" value="1"/>
</dbReference>
<organism evidence="2 3">
    <name type="scientific">Molorchus minor</name>
    <dbReference type="NCBI Taxonomy" id="1323400"/>
    <lineage>
        <taxon>Eukaryota</taxon>
        <taxon>Metazoa</taxon>
        <taxon>Ecdysozoa</taxon>
        <taxon>Arthropoda</taxon>
        <taxon>Hexapoda</taxon>
        <taxon>Insecta</taxon>
        <taxon>Pterygota</taxon>
        <taxon>Neoptera</taxon>
        <taxon>Endopterygota</taxon>
        <taxon>Coleoptera</taxon>
        <taxon>Polyphaga</taxon>
        <taxon>Cucujiformia</taxon>
        <taxon>Chrysomeloidea</taxon>
        <taxon>Cerambycidae</taxon>
        <taxon>Lamiinae</taxon>
        <taxon>Monochamini</taxon>
        <taxon>Molorchus</taxon>
    </lineage>
</organism>
<dbReference type="EMBL" id="JAPWTJ010000229">
    <property type="protein sequence ID" value="KAJ8980830.1"/>
    <property type="molecule type" value="Genomic_DNA"/>
</dbReference>
<dbReference type="InterPro" id="IPR043128">
    <property type="entry name" value="Rev_trsase/Diguanyl_cyclase"/>
</dbReference>
<dbReference type="InterPro" id="IPR036691">
    <property type="entry name" value="Endo/exonu/phosph_ase_sf"/>
</dbReference>
<dbReference type="Gene3D" id="3.60.10.10">
    <property type="entry name" value="Endonuclease/exonuclease/phosphatase"/>
    <property type="match status" value="1"/>
</dbReference>
<proteinExistence type="predicted"/>
<sequence>MINQILPEENIRIASATRIGKPNLQNNPRPLRVILPTSGDVISTLKNELQNRIKSGEANITIKYVKNVPRIVPKAVFTTTDKSKRGREEEESPKRDVKKLGTIYFKPSLDLTVALESFQIVLAEITEIYNNVPIILLGDYNCRVSELGTIPFELLQDTNLNENRSSRDKILNTRGRMIVEFMYENSFSMLNGRTKSDTPAQFTHIAERGKSVIDLVWINNSNLNSVYDMLVTTDYTISDHFALAVSLNFDINRQNLTNSVINNYSIPSLRWSEDVSLQYKILMQRSHQVGYLSTLQDSYINMSSTITQVASSLNLKKYHPPLRESWKKNKHTVTIRYILVSPTPFLIVRFPSTRIAKWAESNSILPEAQSGFRKTRGCIDNVFVLSCIIQLQLRLKKRKVFVAFVDYKRAFDSINHTLLWQKLYDLGVSNRIILIIKNIYDKATLKVISTNGLTKSIDLTEGVLQGETLSPLLFSLFLSDIERYFMGKGARGVNVDNIIEVFMLLYADDLVLISDSEVDLQRKLNILEQYSDQNLLTVNADKTKILVTSRKSQNSASFNFYYKQNKIEVVNKYNYLGVVFSSSAVFREMAYRTAEKAKQASGSVIPIIAKAKLNSWDSKMYLFDSLVTSIVTNCIPAWGLRYTDVLERIQLAFLKRILLLPKNTADFAVRLETGRVKISYCVFRHTLNWLIKIFEMDNNRLPKICLLRLLYFLNTNEPKYNWMSQFREMLEYGGYTEQWGVISGALIKNKRGLLLANFRNNLRNEDITSLNQSSYLTIYRQLTLKADYQDYLKLNIPIHITRVIAQLRLCNEYHIKFNFKGYSYKINPKEHRAGTAHRNADALSRRPCPEDCKHCHKVEAKEAAVRRTTVLDDNWQIEKIKIDQENDPELKHIMTWKKEGRRPTWAEIARYSPVLKSYWAQWNSLDLNDGCLKRVLENGEGKEDRGANRSPQDKGTRSLARDTWWSFRRAPWRNQDTGKTERAFLLGERHKRCERVVQKVRGVRSQ</sequence>
<gene>
    <name evidence="2" type="ORF">NQ317_018410</name>
</gene>
<protein>
    <recommendedName>
        <fullName evidence="1">Reverse transcriptase domain-containing protein</fullName>
    </recommendedName>
</protein>
<comment type="caution">
    <text evidence="2">The sequence shown here is derived from an EMBL/GenBank/DDBJ whole genome shotgun (WGS) entry which is preliminary data.</text>
</comment>
<keyword evidence="3" id="KW-1185">Reference proteome</keyword>
<dbReference type="Pfam" id="PF14529">
    <property type="entry name" value="Exo_endo_phos_2"/>
    <property type="match status" value="1"/>
</dbReference>
<evidence type="ECO:0000259" key="1">
    <source>
        <dbReference type="PROSITE" id="PS50878"/>
    </source>
</evidence>
<name>A0ABQ9JRE2_9CUCU</name>
<dbReference type="InterPro" id="IPR000477">
    <property type="entry name" value="RT_dom"/>
</dbReference>
<evidence type="ECO:0000313" key="3">
    <source>
        <dbReference type="Proteomes" id="UP001162164"/>
    </source>
</evidence>
<dbReference type="Proteomes" id="UP001162164">
    <property type="component" value="Unassembled WGS sequence"/>
</dbReference>
<reference evidence="2" key="1">
    <citation type="journal article" date="2023" name="Insect Mol. Biol.">
        <title>Genome sequencing provides insights into the evolution of gene families encoding plant cell wall-degrading enzymes in longhorned beetles.</title>
        <authorList>
            <person name="Shin N.R."/>
            <person name="Okamura Y."/>
            <person name="Kirsch R."/>
            <person name="Pauchet Y."/>
        </authorList>
    </citation>
    <scope>NUCLEOTIDE SEQUENCE</scope>
    <source>
        <strain evidence="2">MMC_N1</strain>
    </source>
</reference>
<dbReference type="PROSITE" id="PS50878">
    <property type="entry name" value="RT_POL"/>
    <property type="match status" value="1"/>
</dbReference>
<dbReference type="PANTHER" id="PTHR47027:SF20">
    <property type="entry name" value="REVERSE TRANSCRIPTASE-LIKE PROTEIN WITH RNA-DIRECTED DNA POLYMERASE DOMAIN"/>
    <property type="match status" value="1"/>
</dbReference>
<evidence type="ECO:0000313" key="2">
    <source>
        <dbReference type="EMBL" id="KAJ8980830.1"/>
    </source>
</evidence>
<feature type="domain" description="Reverse transcriptase" evidence="1">
    <location>
        <begin position="263"/>
        <end position="580"/>
    </location>
</feature>
<dbReference type="Pfam" id="PF00078">
    <property type="entry name" value="RVT_1"/>
    <property type="match status" value="1"/>
</dbReference>
<dbReference type="Gene3D" id="3.30.70.270">
    <property type="match status" value="1"/>
</dbReference>
<dbReference type="SUPFAM" id="SSF56672">
    <property type="entry name" value="DNA/RNA polymerases"/>
    <property type="match status" value="1"/>
</dbReference>